<evidence type="ECO:0000256" key="1">
    <source>
        <dbReference type="ARBA" id="ARBA00000085"/>
    </source>
</evidence>
<evidence type="ECO:0000256" key="4">
    <source>
        <dbReference type="ARBA" id="ARBA00022741"/>
    </source>
</evidence>
<keyword evidence="7" id="KW-0472">Membrane</keyword>
<feature type="domain" description="Histidine kinase" evidence="8">
    <location>
        <begin position="346"/>
        <end position="553"/>
    </location>
</feature>
<comment type="catalytic activity">
    <reaction evidence="1">
        <text>ATP + protein L-histidine = ADP + protein N-phospho-L-histidine.</text>
        <dbReference type="EC" id="2.7.13.3"/>
    </reaction>
</comment>
<reference evidence="10 11" key="1">
    <citation type="journal article" date="2019" name="Int. J. Syst. Evol. Microbiol.">
        <title>The Global Catalogue of Microorganisms (GCM) 10K type strain sequencing project: providing services to taxonomists for standard genome sequencing and annotation.</title>
        <authorList>
            <consortium name="The Broad Institute Genomics Platform"/>
            <consortium name="The Broad Institute Genome Sequencing Center for Infectious Disease"/>
            <person name="Wu L."/>
            <person name="Ma J."/>
        </authorList>
    </citation>
    <scope>NUCLEOTIDE SEQUENCE [LARGE SCALE GENOMIC DNA]</scope>
    <source>
        <strain evidence="10 11">CGMCC 1.10390</strain>
    </source>
</reference>
<feature type="domain" description="PAS" evidence="9">
    <location>
        <begin position="233"/>
        <end position="262"/>
    </location>
</feature>
<evidence type="ECO:0000313" key="11">
    <source>
        <dbReference type="Proteomes" id="UP001597034"/>
    </source>
</evidence>
<dbReference type="InterPro" id="IPR050980">
    <property type="entry name" value="2C_sensor_his_kinase"/>
</dbReference>
<evidence type="ECO:0000256" key="6">
    <source>
        <dbReference type="ARBA" id="ARBA00022840"/>
    </source>
</evidence>
<dbReference type="PROSITE" id="PS50109">
    <property type="entry name" value="HIS_KIN"/>
    <property type="match status" value="1"/>
</dbReference>
<dbReference type="GO" id="GO:0005524">
    <property type="term" value="F:ATP binding"/>
    <property type="evidence" value="ECO:0007669"/>
    <property type="project" value="UniProtKB-KW"/>
</dbReference>
<organism evidence="10 11">
    <name type="scientific">Haloarchaeobius litoreus</name>
    <dbReference type="NCBI Taxonomy" id="755306"/>
    <lineage>
        <taxon>Archaea</taxon>
        <taxon>Methanobacteriati</taxon>
        <taxon>Methanobacteriota</taxon>
        <taxon>Stenosarchaea group</taxon>
        <taxon>Halobacteria</taxon>
        <taxon>Halobacteriales</taxon>
        <taxon>Halorubellaceae</taxon>
        <taxon>Haloarchaeobius</taxon>
    </lineage>
</organism>
<accession>A0ABD6DHL2</accession>
<sequence>MPYELTPLAIPYVVAFLLTAGLWMLLWRHRDRRAAKGFLLDVTGVVLLSAVVALKVSATDPATKLFWWNWRFLAVSFMSIGYMLMAVQYTDNEHLLTRRVVAALVALVALVQVATWTNGTDGLFYTAGELQDGLLVPSFGPLYWVYATVMVGLLVVGVGLLLGLFRSRSGFAVQTGVLVGTITLVMVGVTVWWLRIVPLDTLALTSTVKVLAFYVAIERLQLLDTLPVARTTVLRNMEEAVFVLTDTGHIVDVNPAAEELVGDRSVVHEVIDDVLDVELADVVAAGDAGAGEQLASRELTLDRDGETRFYDLKLSRFPDGTGAVAVFHDITERRNREQEITILNRIVRHDIRNEMNVLHGRGQLLEPHVDPAGEDDYRLVMESAEHVIEITETVRELMETITSDGSLTLKPVVLDQVLGTEVEKARANFPHASFHLGDVPSTRVAGNEMLTSVFTNLLNNAVVHNGGDEPGVWVDCTVDDGVARVRIADDGPGVPENQREEIFGRGAKGLESEGTGVGLYLVDTLTDAFGGDVWIEDSERGGAAFVVELQVVDAATDDAARRAVESVTADQT</sequence>
<feature type="transmembrane region" description="Helical" evidence="7">
    <location>
        <begin position="68"/>
        <end position="87"/>
    </location>
</feature>
<dbReference type="PANTHER" id="PTHR44936:SF10">
    <property type="entry name" value="SENSOR PROTEIN RSTB"/>
    <property type="match status" value="1"/>
</dbReference>
<evidence type="ECO:0000256" key="2">
    <source>
        <dbReference type="ARBA" id="ARBA00012438"/>
    </source>
</evidence>
<evidence type="ECO:0000256" key="3">
    <source>
        <dbReference type="ARBA" id="ARBA00022679"/>
    </source>
</evidence>
<dbReference type="PRINTS" id="PR00344">
    <property type="entry name" value="BCTRLSENSOR"/>
</dbReference>
<name>A0ABD6DHL2_9EURY</name>
<comment type="caution">
    <text evidence="10">The sequence shown here is derived from an EMBL/GenBank/DDBJ whole genome shotgun (WGS) entry which is preliminary data.</text>
</comment>
<dbReference type="RefSeq" id="WP_256399600.1">
    <property type="nucleotide sequence ID" value="NZ_JANHJR010000002.1"/>
</dbReference>
<dbReference type="GO" id="GO:0004673">
    <property type="term" value="F:protein histidine kinase activity"/>
    <property type="evidence" value="ECO:0007669"/>
    <property type="project" value="UniProtKB-EC"/>
</dbReference>
<keyword evidence="7" id="KW-1133">Transmembrane helix</keyword>
<dbReference type="InterPro" id="IPR003594">
    <property type="entry name" value="HATPase_dom"/>
</dbReference>
<feature type="transmembrane region" description="Helical" evidence="7">
    <location>
        <begin position="38"/>
        <end position="56"/>
    </location>
</feature>
<dbReference type="Pfam" id="PF16927">
    <property type="entry name" value="HisKA_7TM"/>
    <property type="match status" value="1"/>
</dbReference>
<gene>
    <name evidence="10" type="ORF">ACFSBL_01385</name>
</gene>
<feature type="transmembrane region" description="Helical" evidence="7">
    <location>
        <begin position="99"/>
        <end position="117"/>
    </location>
</feature>
<dbReference type="EMBL" id="JBHUDO010000001">
    <property type="protein sequence ID" value="MFD1644326.1"/>
    <property type="molecule type" value="Genomic_DNA"/>
</dbReference>
<feature type="transmembrane region" description="Helical" evidence="7">
    <location>
        <begin position="177"/>
        <end position="194"/>
    </location>
</feature>
<dbReference type="InterPro" id="IPR036890">
    <property type="entry name" value="HATPase_C_sf"/>
</dbReference>
<dbReference type="NCBIfam" id="TIGR00229">
    <property type="entry name" value="sensory_box"/>
    <property type="match status" value="1"/>
</dbReference>
<evidence type="ECO:0000259" key="9">
    <source>
        <dbReference type="PROSITE" id="PS50112"/>
    </source>
</evidence>
<protein>
    <recommendedName>
        <fullName evidence="2">histidine kinase</fullName>
        <ecNumber evidence="2">2.7.13.3</ecNumber>
    </recommendedName>
</protein>
<feature type="transmembrane region" description="Helical" evidence="7">
    <location>
        <begin position="6"/>
        <end position="26"/>
    </location>
</feature>
<dbReference type="InterPro" id="IPR000014">
    <property type="entry name" value="PAS"/>
</dbReference>
<dbReference type="InterPro" id="IPR031621">
    <property type="entry name" value="HisKA_7TM"/>
</dbReference>
<keyword evidence="11" id="KW-1185">Reference proteome</keyword>
<dbReference type="Gene3D" id="3.30.565.10">
    <property type="entry name" value="Histidine kinase-like ATPase, C-terminal domain"/>
    <property type="match status" value="1"/>
</dbReference>
<dbReference type="Pfam" id="PF02518">
    <property type="entry name" value="HATPase_c"/>
    <property type="match status" value="1"/>
</dbReference>
<keyword evidence="6" id="KW-0067">ATP-binding</keyword>
<dbReference type="Proteomes" id="UP001597034">
    <property type="component" value="Unassembled WGS sequence"/>
</dbReference>
<dbReference type="Pfam" id="PF08448">
    <property type="entry name" value="PAS_4"/>
    <property type="match status" value="1"/>
</dbReference>
<proteinExistence type="predicted"/>
<dbReference type="InterPro" id="IPR005467">
    <property type="entry name" value="His_kinase_dom"/>
</dbReference>
<dbReference type="AlphaFoldDB" id="A0ABD6DHL2"/>
<keyword evidence="7" id="KW-0812">Transmembrane</keyword>
<dbReference type="InterPro" id="IPR035965">
    <property type="entry name" value="PAS-like_dom_sf"/>
</dbReference>
<dbReference type="SUPFAM" id="SSF55874">
    <property type="entry name" value="ATPase domain of HSP90 chaperone/DNA topoisomerase II/histidine kinase"/>
    <property type="match status" value="1"/>
</dbReference>
<evidence type="ECO:0000259" key="8">
    <source>
        <dbReference type="PROSITE" id="PS50109"/>
    </source>
</evidence>
<dbReference type="InterPro" id="IPR004358">
    <property type="entry name" value="Sig_transdc_His_kin-like_C"/>
</dbReference>
<dbReference type="Gene3D" id="3.30.450.20">
    <property type="entry name" value="PAS domain"/>
    <property type="match status" value="1"/>
</dbReference>
<keyword evidence="5 10" id="KW-0418">Kinase</keyword>
<evidence type="ECO:0000313" key="10">
    <source>
        <dbReference type="EMBL" id="MFD1644326.1"/>
    </source>
</evidence>
<dbReference type="EC" id="2.7.13.3" evidence="2"/>
<keyword evidence="4" id="KW-0547">Nucleotide-binding</keyword>
<evidence type="ECO:0000256" key="5">
    <source>
        <dbReference type="ARBA" id="ARBA00022777"/>
    </source>
</evidence>
<dbReference type="PROSITE" id="PS50112">
    <property type="entry name" value="PAS"/>
    <property type="match status" value="1"/>
</dbReference>
<keyword evidence="3" id="KW-0808">Transferase</keyword>
<dbReference type="PANTHER" id="PTHR44936">
    <property type="entry name" value="SENSOR PROTEIN CREC"/>
    <property type="match status" value="1"/>
</dbReference>
<dbReference type="InterPro" id="IPR013656">
    <property type="entry name" value="PAS_4"/>
</dbReference>
<dbReference type="SMART" id="SM00387">
    <property type="entry name" value="HATPase_c"/>
    <property type="match status" value="1"/>
</dbReference>
<feature type="transmembrane region" description="Helical" evidence="7">
    <location>
        <begin position="143"/>
        <end position="165"/>
    </location>
</feature>
<evidence type="ECO:0000256" key="7">
    <source>
        <dbReference type="SAM" id="Phobius"/>
    </source>
</evidence>
<dbReference type="SUPFAM" id="SSF55785">
    <property type="entry name" value="PYP-like sensor domain (PAS domain)"/>
    <property type="match status" value="1"/>
</dbReference>